<organism evidence="1">
    <name type="scientific">Arundo donax</name>
    <name type="common">Giant reed</name>
    <name type="synonym">Donax arundinaceus</name>
    <dbReference type="NCBI Taxonomy" id="35708"/>
    <lineage>
        <taxon>Eukaryota</taxon>
        <taxon>Viridiplantae</taxon>
        <taxon>Streptophyta</taxon>
        <taxon>Embryophyta</taxon>
        <taxon>Tracheophyta</taxon>
        <taxon>Spermatophyta</taxon>
        <taxon>Magnoliopsida</taxon>
        <taxon>Liliopsida</taxon>
        <taxon>Poales</taxon>
        <taxon>Poaceae</taxon>
        <taxon>PACMAD clade</taxon>
        <taxon>Arundinoideae</taxon>
        <taxon>Arundineae</taxon>
        <taxon>Arundo</taxon>
    </lineage>
</organism>
<proteinExistence type="predicted"/>
<evidence type="ECO:0000313" key="1">
    <source>
        <dbReference type="EMBL" id="JAE01756.1"/>
    </source>
</evidence>
<dbReference type="EMBL" id="GBRH01196140">
    <property type="protein sequence ID" value="JAE01756.1"/>
    <property type="molecule type" value="Transcribed_RNA"/>
</dbReference>
<reference evidence="1" key="1">
    <citation type="submission" date="2014-09" db="EMBL/GenBank/DDBJ databases">
        <authorList>
            <person name="Magalhaes I.L.F."/>
            <person name="Oliveira U."/>
            <person name="Santos F.R."/>
            <person name="Vidigal T.H.D.A."/>
            <person name="Brescovit A.D."/>
            <person name="Santos A.J."/>
        </authorList>
    </citation>
    <scope>NUCLEOTIDE SEQUENCE</scope>
    <source>
        <tissue evidence="1">Shoot tissue taken approximately 20 cm above the soil surface</tissue>
    </source>
</reference>
<name>A0A0A9EV54_ARUDO</name>
<accession>A0A0A9EV54</accession>
<protein>
    <submittedName>
        <fullName evidence="1">Uncharacterized protein</fullName>
    </submittedName>
</protein>
<reference evidence="1" key="2">
    <citation type="journal article" date="2015" name="Data Brief">
        <title>Shoot transcriptome of the giant reed, Arundo donax.</title>
        <authorList>
            <person name="Barrero R.A."/>
            <person name="Guerrero F.D."/>
            <person name="Moolhuijzen P."/>
            <person name="Goolsby J.A."/>
            <person name="Tidwell J."/>
            <person name="Bellgard S.E."/>
            <person name="Bellgard M.I."/>
        </authorList>
    </citation>
    <scope>NUCLEOTIDE SEQUENCE</scope>
    <source>
        <tissue evidence="1">Shoot tissue taken approximately 20 cm above the soil surface</tissue>
    </source>
</reference>
<sequence length="10" mass="1157">MEPQFSFSKG</sequence>